<name>A0A386HTN9_9BACT</name>
<organism evidence="1 2">
    <name type="scientific">Arachidicoccus soli</name>
    <dbReference type="NCBI Taxonomy" id="2341117"/>
    <lineage>
        <taxon>Bacteria</taxon>
        <taxon>Pseudomonadati</taxon>
        <taxon>Bacteroidota</taxon>
        <taxon>Chitinophagia</taxon>
        <taxon>Chitinophagales</taxon>
        <taxon>Chitinophagaceae</taxon>
        <taxon>Arachidicoccus</taxon>
    </lineage>
</organism>
<dbReference type="OrthoDB" id="1014491at2"/>
<accession>A0A386HTN9</accession>
<evidence type="ECO:0000313" key="2">
    <source>
        <dbReference type="Proteomes" id="UP000266118"/>
    </source>
</evidence>
<keyword evidence="2" id="KW-1185">Reference proteome</keyword>
<sequence length="236" mass="26318">MRSFDMDRPDVTESAYTVDAGHFQYEADLFSSTHTRFGRRKSIDNYFNTANLKLGISNSLDIQLVVSSFTIQKNIVGNITQEMSGFSGYTIRAKQNIWGNDRGKTALAILPFIDIPSKFLGGKVWGGLIVPFSVSLPGEWEVGAQIESDFLPDENLSGYHLSYLGSVTTSHALCKNVDFFVEGVISKENETKNIQYFANGGLEYTLCKNLIFDIGIYYGIKNASAKTYFLGMSFRL</sequence>
<gene>
    <name evidence="1" type="ORF">D6B99_14325</name>
</gene>
<dbReference type="AlphaFoldDB" id="A0A386HTN9"/>
<dbReference type="Pfam" id="PF13557">
    <property type="entry name" value="Phenol_MetA_deg"/>
    <property type="match status" value="1"/>
</dbReference>
<reference evidence="1 2" key="1">
    <citation type="submission" date="2018-09" db="EMBL/GenBank/DDBJ databases">
        <title>Arachidicoccus sp. nov., a bacterium isolated from soil.</title>
        <authorList>
            <person name="Weon H.-Y."/>
            <person name="Kwon S.-W."/>
            <person name="Lee S.A."/>
        </authorList>
    </citation>
    <scope>NUCLEOTIDE SEQUENCE [LARGE SCALE GENOMIC DNA]</scope>
    <source>
        <strain evidence="1 2">KIS59-12</strain>
    </source>
</reference>
<proteinExistence type="predicted"/>
<dbReference type="EMBL" id="CP032489">
    <property type="protein sequence ID" value="AYD48674.1"/>
    <property type="molecule type" value="Genomic_DNA"/>
</dbReference>
<dbReference type="KEGG" id="ark:D6B99_14325"/>
<dbReference type="Proteomes" id="UP000266118">
    <property type="component" value="Chromosome"/>
</dbReference>
<dbReference type="InterPro" id="IPR025737">
    <property type="entry name" value="FApF"/>
</dbReference>
<evidence type="ECO:0000313" key="1">
    <source>
        <dbReference type="EMBL" id="AYD48674.1"/>
    </source>
</evidence>
<protein>
    <submittedName>
        <fullName evidence="1">Transporter</fullName>
    </submittedName>
</protein>